<protein>
    <submittedName>
        <fullName evidence="2">AAA family ATPase</fullName>
    </submittedName>
</protein>
<reference evidence="2" key="2">
    <citation type="submission" date="2021-04" db="EMBL/GenBank/DDBJ databases">
        <authorList>
            <person name="Gilroy R."/>
        </authorList>
    </citation>
    <scope>NUCLEOTIDE SEQUENCE</scope>
    <source>
        <strain evidence="2">CHK172-16539</strain>
    </source>
</reference>
<dbReference type="GO" id="GO:0005524">
    <property type="term" value="F:ATP binding"/>
    <property type="evidence" value="ECO:0007669"/>
    <property type="project" value="InterPro"/>
</dbReference>
<dbReference type="InterPro" id="IPR003593">
    <property type="entry name" value="AAA+_ATPase"/>
</dbReference>
<feature type="domain" description="AAA+ ATPase" evidence="1">
    <location>
        <begin position="180"/>
        <end position="376"/>
    </location>
</feature>
<evidence type="ECO:0000259" key="1">
    <source>
        <dbReference type="SMART" id="SM00382"/>
    </source>
</evidence>
<evidence type="ECO:0000313" key="2">
    <source>
        <dbReference type="EMBL" id="HIZ54254.1"/>
    </source>
</evidence>
<proteinExistence type="predicted"/>
<dbReference type="Proteomes" id="UP000824063">
    <property type="component" value="Unassembled WGS sequence"/>
</dbReference>
<gene>
    <name evidence="2" type="ORF">IAA20_09960</name>
</gene>
<evidence type="ECO:0000313" key="3">
    <source>
        <dbReference type="Proteomes" id="UP000824063"/>
    </source>
</evidence>
<dbReference type="EMBL" id="DXBN01000232">
    <property type="protein sequence ID" value="HIZ54254.1"/>
    <property type="molecule type" value="Genomic_DNA"/>
</dbReference>
<dbReference type="PANTHER" id="PTHR37291">
    <property type="entry name" value="5-METHYLCYTOSINE-SPECIFIC RESTRICTION ENZYME B"/>
    <property type="match status" value="1"/>
</dbReference>
<dbReference type="AlphaFoldDB" id="A0A9D2JJ06"/>
<dbReference type="InterPro" id="IPR027417">
    <property type="entry name" value="P-loop_NTPase"/>
</dbReference>
<dbReference type="Pfam" id="PF07728">
    <property type="entry name" value="AAA_5"/>
    <property type="match status" value="1"/>
</dbReference>
<organism evidence="2 3">
    <name type="scientific">Candidatus Enterococcus avicola</name>
    <dbReference type="NCBI Taxonomy" id="2838561"/>
    <lineage>
        <taxon>Bacteria</taxon>
        <taxon>Bacillati</taxon>
        <taxon>Bacillota</taxon>
        <taxon>Bacilli</taxon>
        <taxon>Lactobacillales</taxon>
        <taxon>Enterococcaceae</taxon>
        <taxon>Enterococcus</taxon>
    </lineage>
</organism>
<dbReference type="InterPro" id="IPR011704">
    <property type="entry name" value="ATPase_dyneun-rel_AAA"/>
</dbReference>
<reference evidence="2" key="1">
    <citation type="journal article" date="2021" name="PeerJ">
        <title>Extensive microbial diversity within the chicken gut microbiome revealed by metagenomics and culture.</title>
        <authorList>
            <person name="Gilroy R."/>
            <person name="Ravi A."/>
            <person name="Getino M."/>
            <person name="Pursley I."/>
            <person name="Horton D.L."/>
            <person name="Alikhan N.F."/>
            <person name="Baker D."/>
            <person name="Gharbi K."/>
            <person name="Hall N."/>
            <person name="Watson M."/>
            <person name="Adriaenssens E.M."/>
            <person name="Foster-Nyarko E."/>
            <person name="Jarju S."/>
            <person name="Secka A."/>
            <person name="Antonio M."/>
            <person name="Oren A."/>
            <person name="Chaudhuri R.R."/>
            <person name="La Ragione R."/>
            <person name="Hildebrand F."/>
            <person name="Pallen M.J."/>
        </authorList>
    </citation>
    <scope>NUCLEOTIDE SEQUENCE</scope>
    <source>
        <strain evidence="2">CHK172-16539</strain>
    </source>
</reference>
<accession>A0A9D2JJ06</accession>
<name>A0A9D2JJ06_9ENTE</name>
<dbReference type="InterPro" id="IPR052934">
    <property type="entry name" value="Methyl-DNA_Rec/Restrict_Enz"/>
</dbReference>
<dbReference type="GO" id="GO:0016887">
    <property type="term" value="F:ATP hydrolysis activity"/>
    <property type="evidence" value="ECO:0007669"/>
    <property type="project" value="InterPro"/>
</dbReference>
<dbReference type="SUPFAM" id="SSF52540">
    <property type="entry name" value="P-loop containing nucleoside triphosphate hydrolases"/>
    <property type="match status" value="1"/>
</dbReference>
<sequence>MSKIKTSEYVQFKYLLKRFVEQANKNILNQDGRSPSLGNVGFEENKFEYDKRNQMDCLHIGGIEFHVHLKVGSSYGPRKGNGSGKAPFFDYELCSGRWCNIRAVFSESKITTLKVVIWHSDKDDEETEVAVQVDKLDLFSNLKPNEHLIKFYDQFMEFKEKEQDTMVNESVQKLIETLNQSYNIILRGAPGTGKTFLAQQIVASMISEGRTTNIENLTAEENKQLGFVQFHPSYDYTDFVEGLRPTISEKEVGFELEPGIFKAFCERANRKKSEKDEESVDDTKPYIFIIDEINRGEISKIFGELFFSIDPGYRGPKGGILTQYSNLHDDKEEKFFIPKNVYIIGTMNDIDRSVDTFDFAMRRRFTFLEITAEQSANNMLKSDDTKALMARLNRALVDKSKGGLTRDYEIGASYFLTIDGEGTARETIEPLWNNKLLPLLIDYFRGEHESEKKIRLMEDAYFENEGEA</sequence>
<comment type="caution">
    <text evidence="2">The sequence shown here is derived from an EMBL/GenBank/DDBJ whole genome shotgun (WGS) entry which is preliminary data.</text>
</comment>
<dbReference type="PANTHER" id="PTHR37291:SF1">
    <property type="entry name" value="TYPE IV METHYL-DIRECTED RESTRICTION ENZYME ECOKMCRB SUBUNIT"/>
    <property type="match status" value="1"/>
</dbReference>
<dbReference type="SMART" id="SM00382">
    <property type="entry name" value="AAA"/>
    <property type="match status" value="1"/>
</dbReference>
<dbReference type="Gene3D" id="3.40.50.300">
    <property type="entry name" value="P-loop containing nucleotide triphosphate hydrolases"/>
    <property type="match status" value="1"/>
</dbReference>